<protein>
    <submittedName>
        <fullName evidence="2">Dabb family protein</fullName>
    </submittedName>
</protein>
<dbReference type="OrthoDB" id="6637496at2"/>
<dbReference type="Pfam" id="PF07876">
    <property type="entry name" value="Dabb"/>
    <property type="match status" value="1"/>
</dbReference>
<organism evidence="2 3">
    <name type="scientific">Agromyces albus</name>
    <dbReference type="NCBI Taxonomy" id="205332"/>
    <lineage>
        <taxon>Bacteria</taxon>
        <taxon>Bacillati</taxon>
        <taxon>Actinomycetota</taxon>
        <taxon>Actinomycetes</taxon>
        <taxon>Micrococcales</taxon>
        <taxon>Microbacteriaceae</taxon>
        <taxon>Agromyces</taxon>
    </lineage>
</organism>
<dbReference type="InterPro" id="IPR011008">
    <property type="entry name" value="Dimeric_a/b-barrel"/>
</dbReference>
<dbReference type="AlphaFoldDB" id="A0A4Q2L360"/>
<accession>A0A4Q2L360</accession>
<dbReference type="SMART" id="SM00886">
    <property type="entry name" value="Dabb"/>
    <property type="match status" value="1"/>
</dbReference>
<dbReference type="PROSITE" id="PS51502">
    <property type="entry name" value="S_R_A_B_BARREL"/>
    <property type="match status" value="1"/>
</dbReference>
<evidence type="ECO:0000259" key="1">
    <source>
        <dbReference type="PROSITE" id="PS51502"/>
    </source>
</evidence>
<dbReference type="InterPro" id="IPR013097">
    <property type="entry name" value="Dabb"/>
</dbReference>
<dbReference type="RefSeq" id="WP_129519532.1">
    <property type="nucleotide sequence ID" value="NZ_SDPN01000004.1"/>
</dbReference>
<comment type="caution">
    <text evidence="2">The sequence shown here is derived from an EMBL/GenBank/DDBJ whole genome shotgun (WGS) entry which is preliminary data.</text>
</comment>
<dbReference type="PANTHER" id="PTHR37832">
    <property type="entry name" value="BLL2683 PROTEIN"/>
    <property type="match status" value="1"/>
</dbReference>
<dbReference type="Proteomes" id="UP000293865">
    <property type="component" value="Unassembled WGS sequence"/>
</dbReference>
<keyword evidence="3" id="KW-1185">Reference proteome</keyword>
<evidence type="ECO:0000313" key="2">
    <source>
        <dbReference type="EMBL" id="RXZ72568.1"/>
    </source>
</evidence>
<dbReference type="SUPFAM" id="SSF54909">
    <property type="entry name" value="Dimeric alpha+beta barrel"/>
    <property type="match status" value="1"/>
</dbReference>
<evidence type="ECO:0000313" key="3">
    <source>
        <dbReference type="Proteomes" id="UP000293865"/>
    </source>
</evidence>
<gene>
    <name evidence="2" type="ORF">ESP51_03645</name>
</gene>
<reference evidence="2 3" key="1">
    <citation type="submission" date="2019-01" db="EMBL/GenBank/DDBJ databases">
        <title>Agromyces.</title>
        <authorList>
            <person name="Li J."/>
        </authorList>
    </citation>
    <scope>NUCLEOTIDE SEQUENCE [LARGE SCALE GENOMIC DNA]</scope>
    <source>
        <strain evidence="2 3">DSM 15934</strain>
    </source>
</reference>
<proteinExistence type="predicted"/>
<name>A0A4Q2L360_9MICO</name>
<dbReference type="EMBL" id="SDPN01000004">
    <property type="protein sequence ID" value="RXZ72568.1"/>
    <property type="molecule type" value="Genomic_DNA"/>
</dbReference>
<feature type="domain" description="Stress-response A/B barrel" evidence="1">
    <location>
        <begin position="2"/>
        <end position="94"/>
    </location>
</feature>
<dbReference type="Gene3D" id="3.30.70.100">
    <property type="match status" value="1"/>
</dbReference>
<sequence length="100" mass="10978">MIRHVAVFRFVPSFTAADREHWMSLLRALPSQIPELRSMSVGEDLLAGPNSHELAIVADFDDLDALDAYSRHPAHAEVLSISAPVKVSLATVDFEVPDTP</sequence>
<dbReference type="PANTHER" id="PTHR37832:SF1">
    <property type="entry name" value="STRESS-RESPONSE A_B BARREL DOMAIN-CONTAINING PROTEIN"/>
    <property type="match status" value="1"/>
</dbReference>